<dbReference type="InterPro" id="IPR019546">
    <property type="entry name" value="TAT_signal_bac_arc"/>
</dbReference>
<dbReference type="PROSITE" id="PS51318">
    <property type="entry name" value="TAT"/>
    <property type="match status" value="1"/>
</dbReference>
<name>X1LSE3_9ZZZZ</name>
<protein>
    <submittedName>
        <fullName evidence="1">Uncharacterized protein</fullName>
    </submittedName>
</protein>
<dbReference type="AlphaFoldDB" id="X1LSE3"/>
<dbReference type="NCBIfam" id="TIGR01409">
    <property type="entry name" value="TAT_signal_seq"/>
    <property type="match status" value="1"/>
</dbReference>
<proteinExistence type="predicted"/>
<sequence length="55" mass="5886">MKENKLSRRAFIRNTSLMTAGAVVGSLARAGQAVSPADVKRIVRNDRINQSVSSG</sequence>
<accession>X1LSE3</accession>
<comment type="caution">
    <text evidence="1">The sequence shown here is derived from an EMBL/GenBank/DDBJ whole genome shotgun (WGS) entry which is preliminary data.</text>
</comment>
<dbReference type="InterPro" id="IPR006311">
    <property type="entry name" value="TAT_signal"/>
</dbReference>
<feature type="non-terminal residue" evidence="1">
    <location>
        <position position="55"/>
    </location>
</feature>
<organism evidence="1">
    <name type="scientific">marine sediment metagenome</name>
    <dbReference type="NCBI Taxonomy" id="412755"/>
    <lineage>
        <taxon>unclassified sequences</taxon>
        <taxon>metagenomes</taxon>
        <taxon>ecological metagenomes</taxon>
    </lineage>
</organism>
<reference evidence="1" key="1">
    <citation type="journal article" date="2014" name="Front. Microbiol.">
        <title>High frequency of phylogenetically diverse reductive dehalogenase-homologous genes in deep subseafloor sedimentary metagenomes.</title>
        <authorList>
            <person name="Kawai M."/>
            <person name="Futagami T."/>
            <person name="Toyoda A."/>
            <person name="Takaki Y."/>
            <person name="Nishi S."/>
            <person name="Hori S."/>
            <person name="Arai W."/>
            <person name="Tsubouchi T."/>
            <person name="Morono Y."/>
            <person name="Uchiyama I."/>
            <person name="Ito T."/>
            <person name="Fujiyama A."/>
            <person name="Inagaki F."/>
            <person name="Takami H."/>
        </authorList>
    </citation>
    <scope>NUCLEOTIDE SEQUENCE</scope>
    <source>
        <strain evidence="1">Expedition CK06-06</strain>
    </source>
</reference>
<gene>
    <name evidence="1" type="ORF">S06H3_25549</name>
</gene>
<dbReference type="EMBL" id="BARV01014714">
    <property type="protein sequence ID" value="GAI22302.1"/>
    <property type="molecule type" value="Genomic_DNA"/>
</dbReference>
<evidence type="ECO:0000313" key="1">
    <source>
        <dbReference type="EMBL" id="GAI22302.1"/>
    </source>
</evidence>